<evidence type="ECO:0000313" key="2">
    <source>
        <dbReference type="EMBL" id="ABV22170.1"/>
    </source>
</evidence>
<feature type="chain" id="PRO_5002715849" evidence="1">
    <location>
        <begin position="22"/>
        <end position="142"/>
    </location>
</feature>
<reference evidence="2" key="1">
    <citation type="journal article" date="2007" name="Proc. Natl. Acad. Sci. U.S.A.">
        <title>Spliced leader RNA trans-splicing in dinoflagellates.</title>
        <authorList>
            <person name="Zhang H."/>
            <person name="Hou Y."/>
            <person name="Miranda L."/>
            <person name="Campbell D.A."/>
            <person name="Sturm N.R."/>
            <person name="Gaasterland T."/>
            <person name="Lin S."/>
        </authorList>
    </citation>
    <scope>NUCLEOTIDE SEQUENCE</scope>
    <source>
        <strain evidence="2">Pch_cDNA25</strain>
    </source>
</reference>
<organism evidence="2">
    <name type="scientific">Perkinsus chesapeaki</name>
    <name type="common">Clam parasite</name>
    <name type="synonym">Perkinsus andrewsi</name>
    <dbReference type="NCBI Taxonomy" id="330153"/>
    <lineage>
        <taxon>Eukaryota</taxon>
        <taxon>Sar</taxon>
        <taxon>Alveolata</taxon>
        <taxon>Perkinsozoa</taxon>
        <taxon>Perkinsea</taxon>
        <taxon>Perkinsida</taxon>
        <taxon>Perkinsidae</taxon>
        <taxon>Perkinsus</taxon>
    </lineage>
</organism>
<sequence length="142" mass="16065">MSKPRIHSAFLVAIMMVYALGDYPQGKYMGYELPPKPYLRIDADFRKPSGQGMPGKVHLSVACGPQRANWDAWFDLVIFEHVPNTFKLKDYRTNPKYEEYLAFFDENCGRGKSVITDLAIFVVNQSGIAVKVSGDKITLVKQ</sequence>
<protein>
    <submittedName>
        <fullName evidence="2">Uncharacterized protein</fullName>
    </submittedName>
</protein>
<feature type="signal peptide" evidence="1">
    <location>
        <begin position="1"/>
        <end position="21"/>
    </location>
</feature>
<dbReference type="EMBL" id="EF134056">
    <property type="protein sequence ID" value="ABV22170.1"/>
    <property type="molecule type" value="mRNA"/>
</dbReference>
<accession>A7YXP1</accession>
<evidence type="ECO:0000256" key="1">
    <source>
        <dbReference type="SAM" id="SignalP"/>
    </source>
</evidence>
<dbReference type="AlphaFoldDB" id="A7YXP1"/>
<keyword evidence="1" id="KW-0732">Signal</keyword>
<name>A7YXP1_PERCH</name>
<proteinExistence type="evidence at transcript level"/>